<evidence type="ECO:0000259" key="2">
    <source>
        <dbReference type="PROSITE" id="PS50057"/>
    </source>
</evidence>
<dbReference type="Proteomes" id="UP000708208">
    <property type="component" value="Unassembled WGS sequence"/>
</dbReference>
<organism evidence="3 4">
    <name type="scientific">Allacma fusca</name>
    <dbReference type="NCBI Taxonomy" id="39272"/>
    <lineage>
        <taxon>Eukaryota</taxon>
        <taxon>Metazoa</taxon>
        <taxon>Ecdysozoa</taxon>
        <taxon>Arthropoda</taxon>
        <taxon>Hexapoda</taxon>
        <taxon>Collembola</taxon>
        <taxon>Symphypleona</taxon>
        <taxon>Sminthuridae</taxon>
        <taxon>Allacma</taxon>
    </lineage>
</organism>
<gene>
    <name evidence="3" type="ORF">AFUS01_LOCUS30759</name>
</gene>
<feature type="non-terminal residue" evidence="3">
    <location>
        <position position="1"/>
    </location>
</feature>
<sequence length="85" mass="9423">RWVESSKQLKKQIRFTKPSSSSKKSSIASTSSNALATIENNGKNNGISSAQPIPPPPLPLPSATVYFRVKFFVEDPARLNEEYTR</sequence>
<accession>A0A8J2KLW4</accession>
<dbReference type="PROSITE" id="PS50057">
    <property type="entry name" value="FERM_3"/>
    <property type="match status" value="1"/>
</dbReference>
<reference evidence="3" key="1">
    <citation type="submission" date="2021-06" db="EMBL/GenBank/DDBJ databases">
        <authorList>
            <person name="Hodson N. C."/>
            <person name="Mongue J. A."/>
            <person name="Jaron S. K."/>
        </authorList>
    </citation>
    <scope>NUCLEOTIDE SEQUENCE</scope>
</reference>
<evidence type="ECO:0000313" key="4">
    <source>
        <dbReference type="Proteomes" id="UP000708208"/>
    </source>
</evidence>
<evidence type="ECO:0000256" key="1">
    <source>
        <dbReference type="SAM" id="MobiDB-lite"/>
    </source>
</evidence>
<protein>
    <recommendedName>
        <fullName evidence="2">FERM domain-containing protein</fullName>
    </recommendedName>
</protein>
<feature type="domain" description="FERM" evidence="2">
    <location>
        <begin position="1"/>
        <end position="85"/>
    </location>
</feature>
<proteinExistence type="predicted"/>
<keyword evidence="4" id="KW-1185">Reference proteome</keyword>
<feature type="compositionally biased region" description="Polar residues" evidence="1">
    <location>
        <begin position="38"/>
        <end position="51"/>
    </location>
</feature>
<feature type="compositionally biased region" description="Low complexity" evidence="1">
    <location>
        <begin position="16"/>
        <end position="37"/>
    </location>
</feature>
<feature type="non-terminal residue" evidence="3">
    <location>
        <position position="85"/>
    </location>
</feature>
<dbReference type="EMBL" id="CAJVCH010476336">
    <property type="protein sequence ID" value="CAG7820366.1"/>
    <property type="molecule type" value="Genomic_DNA"/>
</dbReference>
<dbReference type="AlphaFoldDB" id="A0A8J2KLW4"/>
<feature type="region of interest" description="Disordered" evidence="1">
    <location>
        <begin position="1"/>
        <end position="55"/>
    </location>
</feature>
<evidence type="ECO:0000313" key="3">
    <source>
        <dbReference type="EMBL" id="CAG7820366.1"/>
    </source>
</evidence>
<name>A0A8J2KLW4_9HEXA</name>
<comment type="caution">
    <text evidence="3">The sequence shown here is derived from an EMBL/GenBank/DDBJ whole genome shotgun (WGS) entry which is preliminary data.</text>
</comment>
<dbReference type="InterPro" id="IPR000299">
    <property type="entry name" value="FERM_domain"/>
</dbReference>